<dbReference type="SUPFAM" id="SSF56784">
    <property type="entry name" value="HAD-like"/>
    <property type="match status" value="1"/>
</dbReference>
<dbReference type="PANTHER" id="PTHR46470:SF2">
    <property type="entry name" value="GLYCERALDEHYDE 3-PHOSPHATE PHOSPHATASE"/>
    <property type="match status" value="1"/>
</dbReference>
<name>A0ABR8MQA6_9BACL</name>
<sequence>MTIQAVLFDLDGTLLDRDSSLLAFVSHQHDRIPAFQVVEKERFVQRFIELDNHGYVWKDKVYQQLIEEFGIADLDWEDCLHDYVSGFQQHCIGFANLHSMLTKLKEQDIKVALISNGFGQFQHDNFMALDIAHLFDEVLISEWEGLRKPDPAIFNRALTKLGVAAERALFVGDHPDYDVRASREVGMRAVWKRSPHYESAEHAVAIIDDLEELIAIVLP</sequence>
<gene>
    <name evidence="5" type="ORF">H8B09_01890</name>
</gene>
<evidence type="ECO:0000313" key="5">
    <source>
        <dbReference type="EMBL" id="MBD3917491.1"/>
    </source>
</evidence>
<dbReference type="SFLD" id="SFLDG01129">
    <property type="entry name" value="C1.5:_HAD__Beta-PGM__Phosphata"/>
    <property type="match status" value="1"/>
</dbReference>
<dbReference type="Gene3D" id="1.10.150.520">
    <property type="match status" value="1"/>
</dbReference>
<protein>
    <submittedName>
        <fullName evidence="5">HAD family hydrolase</fullName>
    </submittedName>
</protein>
<evidence type="ECO:0000313" key="6">
    <source>
        <dbReference type="Proteomes" id="UP000609346"/>
    </source>
</evidence>
<proteinExistence type="predicted"/>
<dbReference type="SFLD" id="SFLDS00003">
    <property type="entry name" value="Haloacid_Dehalogenase"/>
    <property type="match status" value="1"/>
</dbReference>
<evidence type="ECO:0000256" key="4">
    <source>
        <dbReference type="ARBA" id="ARBA00022842"/>
    </source>
</evidence>
<dbReference type="Pfam" id="PF13419">
    <property type="entry name" value="HAD_2"/>
    <property type="match status" value="1"/>
</dbReference>
<dbReference type="InterPro" id="IPR051400">
    <property type="entry name" value="HAD-like_hydrolase"/>
</dbReference>
<dbReference type="RefSeq" id="WP_191201782.1">
    <property type="nucleotide sequence ID" value="NZ_JACXZA010000001.1"/>
</dbReference>
<dbReference type="NCBIfam" id="TIGR01509">
    <property type="entry name" value="HAD-SF-IA-v3"/>
    <property type="match status" value="1"/>
</dbReference>
<dbReference type="InterPro" id="IPR036412">
    <property type="entry name" value="HAD-like_sf"/>
</dbReference>
<evidence type="ECO:0000256" key="2">
    <source>
        <dbReference type="ARBA" id="ARBA00022723"/>
    </source>
</evidence>
<dbReference type="InterPro" id="IPR041492">
    <property type="entry name" value="HAD_2"/>
</dbReference>
<evidence type="ECO:0000256" key="1">
    <source>
        <dbReference type="ARBA" id="ARBA00001946"/>
    </source>
</evidence>
<organism evidence="5 6">
    <name type="scientific">Paenibacillus terricola</name>
    <dbReference type="NCBI Taxonomy" id="2763503"/>
    <lineage>
        <taxon>Bacteria</taxon>
        <taxon>Bacillati</taxon>
        <taxon>Bacillota</taxon>
        <taxon>Bacilli</taxon>
        <taxon>Bacillales</taxon>
        <taxon>Paenibacillaceae</taxon>
        <taxon>Paenibacillus</taxon>
    </lineage>
</organism>
<dbReference type="InterPro" id="IPR023214">
    <property type="entry name" value="HAD_sf"/>
</dbReference>
<keyword evidence="3 5" id="KW-0378">Hydrolase</keyword>
<dbReference type="Gene3D" id="3.40.50.1000">
    <property type="entry name" value="HAD superfamily/HAD-like"/>
    <property type="match status" value="1"/>
</dbReference>
<dbReference type="NCBIfam" id="TIGR01549">
    <property type="entry name" value="HAD-SF-IA-v1"/>
    <property type="match status" value="1"/>
</dbReference>
<dbReference type="GO" id="GO:0016787">
    <property type="term" value="F:hydrolase activity"/>
    <property type="evidence" value="ECO:0007669"/>
    <property type="project" value="UniProtKB-KW"/>
</dbReference>
<comment type="cofactor">
    <cofactor evidence="1">
        <name>Mg(2+)</name>
        <dbReference type="ChEBI" id="CHEBI:18420"/>
    </cofactor>
</comment>
<keyword evidence="2" id="KW-0479">Metal-binding</keyword>
<dbReference type="PRINTS" id="PR00413">
    <property type="entry name" value="HADHALOGNASE"/>
</dbReference>
<dbReference type="PANTHER" id="PTHR46470">
    <property type="entry name" value="N-ACYLNEURAMINATE-9-PHOSPHATASE"/>
    <property type="match status" value="1"/>
</dbReference>
<reference evidence="5 6" key="1">
    <citation type="submission" date="2020-09" db="EMBL/GenBank/DDBJ databases">
        <title>Paenibacillus sp. strain PR3 16S rRNA gene Genome sequencing and assembly.</title>
        <authorList>
            <person name="Kim J."/>
        </authorList>
    </citation>
    <scope>NUCLEOTIDE SEQUENCE [LARGE SCALE GENOMIC DNA]</scope>
    <source>
        <strain evidence="5 6">PR3</strain>
    </source>
</reference>
<evidence type="ECO:0000256" key="3">
    <source>
        <dbReference type="ARBA" id="ARBA00022801"/>
    </source>
</evidence>
<keyword evidence="6" id="KW-1185">Reference proteome</keyword>
<dbReference type="Proteomes" id="UP000609346">
    <property type="component" value="Unassembled WGS sequence"/>
</dbReference>
<accession>A0ABR8MQA6</accession>
<keyword evidence="4" id="KW-0460">Magnesium</keyword>
<dbReference type="InterPro" id="IPR006439">
    <property type="entry name" value="HAD-SF_hydro_IA"/>
</dbReference>
<dbReference type="EMBL" id="JACXZA010000001">
    <property type="protein sequence ID" value="MBD3917491.1"/>
    <property type="molecule type" value="Genomic_DNA"/>
</dbReference>
<comment type="caution">
    <text evidence="5">The sequence shown here is derived from an EMBL/GenBank/DDBJ whole genome shotgun (WGS) entry which is preliminary data.</text>
</comment>